<dbReference type="Gene3D" id="3.40.50.1820">
    <property type="entry name" value="alpha/beta hydrolase"/>
    <property type="match status" value="1"/>
</dbReference>
<dbReference type="SUPFAM" id="SSF56801">
    <property type="entry name" value="Acetyl-CoA synthetase-like"/>
    <property type="match status" value="1"/>
</dbReference>
<dbReference type="InterPro" id="IPR000873">
    <property type="entry name" value="AMP-dep_synth/lig_dom"/>
</dbReference>
<dbReference type="GeneID" id="25263065"/>
<dbReference type="GO" id="GO:0031956">
    <property type="term" value="F:medium-chain fatty acid-CoA ligase activity"/>
    <property type="evidence" value="ECO:0007669"/>
    <property type="project" value="TreeGrafter"/>
</dbReference>
<dbReference type="Gene3D" id="3.40.50.12780">
    <property type="entry name" value="N-terminal domain of ligase-like"/>
    <property type="match status" value="1"/>
</dbReference>
<gene>
    <name evidence="5" type="ORF">K437DRAFT_241510</name>
</gene>
<dbReference type="SUPFAM" id="SSF47336">
    <property type="entry name" value="ACP-like"/>
    <property type="match status" value="1"/>
</dbReference>
<evidence type="ECO:0000259" key="4">
    <source>
        <dbReference type="SMART" id="SM00823"/>
    </source>
</evidence>
<dbReference type="OMA" id="FRTISWE"/>
<dbReference type="Pfam" id="PF23562">
    <property type="entry name" value="AMP-binding_C_3"/>
    <property type="match status" value="1"/>
</dbReference>
<comment type="caution">
    <text evidence="5">The sequence shown here is derived from an EMBL/GenBank/DDBJ whole genome shotgun (WGS) entry which is preliminary data.</text>
</comment>
<protein>
    <submittedName>
        <fullName evidence="5">Acetyl-CoA synthetase-like protein</fullName>
    </submittedName>
</protein>
<dbReference type="OrthoDB" id="429813at2759"/>
<keyword evidence="6" id="KW-1185">Reference proteome</keyword>
<reference evidence="5 6" key="1">
    <citation type="submission" date="2014-05" db="EMBL/GenBank/DDBJ databases">
        <title>Draft genome sequence of a rare smut relative, Tilletiaria anomala UBC 951.</title>
        <authorList>
            <consortium name="DOE Joint Genome Institute"/>
            <person name="Toome M."/>
            <person name="Kuo A."/>
            <person name="Henrissat B."/>
            <person name="Lipzen A."/>
            <person name="Tritt A."/>
            <person name="Yoshinaga Y."/>
            <person name="Zane M."/>
            <person name="Barry K."/>
            <person name="Grigoriev I.V."/>
            <person name="Spatafora J.W."/>
            <person name="Aimea M.C."/>
        </authorList>
    </citation>
    <scope>NUCLEOTIDE SEQUENCE [LARGE SCALE GENOMIC DNA]</scope>
    <source>
        <strain evidence="5 6">UBC 951</strain>
    </source>
</reference>
<dbReference type="InterPro" id="IPR029058">
    <property type="entry name" value="AB_hydrolase_fold"/>
</dbReference>
<comment type="similarity">
    <text evidence="1">Belongs to the ATP-dependent AMP-binding enzyme family.</text>
</comment>
<accession>A0A066V2S3</accession>
<proteinExistence type="inferred from homology"/>
<evidence type="ECO:0000256" key="3">
    <source>
        <dbReference type="ARBA" id="ARBA00022553"/>
    </source>
</evidence>
<dbReference type="STRING" id="1037660.A0A066V2S3"/>
<dbReference type="Proteomes" id="UP000027361">
    <property type="component" value="Unassembled WGS sequence"/>
</dbReference>
<dbReference type="SUPFAM" id="SSF53474">
    <property type="entry name" value="alpha/beta-Hydrolases"/>
    <property type="match status" value="1"/>
</dbReference>
<dbReference type="EMBL" id="JMSN01000197">
    <property type="protein sequence ID" value="KDN35741.1"/>
    <property type="molecule type" value="Genomic_DNA"/>
</dbReference>
<dbReference type="SMART" id="SM00823">
    <property type="entry name" value="PKS_PP"/>
    <property type="match status" value="1"/>
</dbReference>
<feature type="domain" description="Polyketide synthase-like phosphopantetheine-binding" evidence="4">
    <location>
        <begin position="664"/>
        <end position="741"/>
    </location>
</feature>
<keyword evidence="3" id="KW-0597">Phosphoprotein</keyword>
<dbReference type="GO" id="GO:0031177">
    <property type="term" value="F:phosphopantetheine binding"/>
    <property type="evidence" value="ECO:0007669"/>
    <property type="project" value="InterPro"/>
</dbReference>
<dbReference type="InterPro" id="IPR042099">
    <property type="entry name" value="ANL_N_sf"/>
</dbReference>
<dbReference type="Pfam" id="PF00975">
    <property type="entry name" value="Thioesterase"/>
    <property type="match status" value="1"/>
</dbReference>
<organism evidence="5 6">
    <name type="scientific">Tilletiaria anomala (strain ATCC 24038 / CBS 436.72 / UBC 951)</name>
    <dbReference type="NCBI Taxonomy" id="1037660"/>
    <lineage>
        <taxon>Eukaryota</taxon>
        <taxon>Fungi</taxon>
        <taxon>Dikarya</taxon>
        <taxon>Basidiomycota</taxon>
        <taxon>Ustilaginomycotina</taxon>
        <taxon>Exobasidiomycetes</taxon>
        <taxon>Georgefischeriales</taxon>
        <taxon>Tilletiariaceae</taxon>
        <taxon>Tilletiaria</taxon>
    </lineage>
</organism>
<dbReference type="InterPro" id="IPR001031">
    <property type="entry name" value="Thioesterase"/>
</dbReference>
<dbReference type="GO" id="GO:0006631">
    <property type="term" value="P:fatty acid metabolic process"/>
    <property type="evidence" value="ECO:0007669"/>
    <property type="project" value="TreeGrafter"/>
</dbReference>
<dbReference type="InterPro" id="IPR020806">
    <property type="entry name" value="PKS_PP-bd"/>
</dbReference>
<dbReference type="AlphaFoldDB" id="A0A066V2S3"/>
<evidence type="ECO:0000313" key="6">
    <source>
        <dbReference type="Proteomes" id="UP000027361"/>
    </source>
</evidence>
<keyword evidence="2" id="KW-0596">Phosphopantetheine</keyword>
<evidence type="ECO:0000256" key="1">
    <source>
        <dbReference type="ARBA" id="ARBA00006432"/>
    </source>
</evidence>
<dbReference type="Gene3D" id="1.10.1200.10">
    <property type="entry name" value="ACP-like"/>
    <property type="match status" value="1"/>
</dbReference>
<dbReference type="RefSeq" id="XP_013239854.1">
    <property type="nucleotide sequence ID" value="XM_013384400.1"/>
</dbReference>
<sequence>MHTGFTDILSSRISVRLGAAGGDAGKLAAHCRIGAFRGMKDSVLHDGGYGIINSPAEFDALLDDVAKEWEQNECFACYYTFTARREEITARDLRQFIVPPSHLSIPEVFQFHASANKAHEFFRYHQDRLRSITYEALDRAIDRAVDLLRQRVASRNITVAVLAVSDSISYVTTMLGFLRAGITPLFLSPRNSAIAVDRLLQQAETKYLMVSSDDAMQSLARAAIEKSGSVRLLPMFTFEELYTSNPSTQNKDVADVTYELDSTALLLHSSGSTDFPKLIKLTHRNLLEWGRGAQGEMDLDGEVLGGQALAYFHAMGVIAPLWCATVGMTLAVFAPKNPPVRPTPENLFNDLRASESTLVFCVPSHLEAWANNPETWQHLAKSLKAVVFCGAPLAQQAGLTLTSKGVNIQPYFASTETGGMSLFLPESKLSPHQDSWNMFQLAPHCNVRISDARLADGTDEGVALVQAFFLQGPTHTPSAFNATLEGKPAYTTGDLLCRSKINGKEYFSVYGREDDQINMSTGEKTNPLPIEKTLAECEYVEHIVLFGHGKPQIGALVQATPKFYTDTRQKLGTLPQDELLAHLRRAIAPYLRIANEQAPAHSKIFPEMIMLCDRDTPFSLTGKQTVRRRHVLTENSRLIEAAYLEVEKSALLDIPGPKAEQWTIAVTTQFVEQVISRHIGSIRPAADIFEQGADSLHATSIRNALLRALRDVGARTSNVPSDVVFQIPTVDGLSAFLFGAGLHRRTGSTENDGDPEEMTPWPALGKAGETMVRLRQGENPLILIHGAGGTIHAFPPLREKFRSGLVAIQVTPDTPMESLGALIDFYYGKIRDFQPQGPYRLAAFSATSILAVALAKKFEAGGDRVAQVALIDHVPTFYLCPVYGLENMVLESSLDRKAFHEVCCEGICDLLRRDGGGKIARRHQLAKELKDAFEGRPAPEFSTTYWRTVERFLDLMVDFMLCGHMDSAEYELENRPLEAFMRWQSSLAAPVSVYIASEGMKRTIPKHMQEEWKDLGAMLCWPNAKFHHIEGGHFDILSHMDLIEKLQSDWI</sequence>
<dbReference type="PANTHER" id="PTHR43201:SF8">
    <property type="entry name" value="ACYL-COA SYNTHETASE FAMILY MEMBER 3"/>
    <property type="match status" value="1"/>
</dbReference>
<name>A0A066V2S3_TILAU</name>
<dbReference type="HOGENOM" id="CLU_298441_0_0_1"/>
<dbReference type="PANTHER" id="PTHR43201">
    <property type="entry name" value="ACYL-COA SYNTHETASE"/>
    <property type="match status" value="1"/>
</dbReference>
<dbReference type="Pfam" id="PF00501">
    <property type="entry name" value="AMP-binding"/>
    <property type="match status" value="1"/>
</dbReference>
<evidence type="ECO:0000313" key="5">
    <source>
        <dbReference type="EMBL" id="KDN35741.1"/>
    </source>
</evidence>
<evidence type="ECO:0000256" key="2">
    <source>
        <dbReference type="ARBA" id="ARBA00022450"/>
    </source>
</evidence>
<dbReference type="InterPro" id="IPR036736">
    <property type="entry name" value="ACP-like_sf"/>
</dbReference>
<dbReference type="InParanoid" id="A0A066V2S3"/>